<dbReference type="InterPro" id="IPR032675">
    <property type="entry name" value="LRR_dom_sf"/>
</dbReference>
<dbReference type="Proteomes" id="UP000823629">
    <property type="component" value="Unassembled WGS sequence"/>
</dbReference>
<evidence type="ECO:0000313" key="3">
    <source>
        <dbReference type="Proteomes" id="UP000823629"/>
    </source>
</evidence>
<dbReference type="InterPro" id="IPR042229">
    <property type="entry name" value="Listeria/Bacterioides_rpt_sf"/>
</dbReference>
<dbReference type="GO" id="GO:0030313">
    <property type="term" value="C:cell envelope"/>
    <property type="evidence" value="ECO:0007669"/>
    <property type="project" value="UniProtKB-SubCell"/>
</dbReference>
<reference evidence="2" key="2">
    <citation type="journal article" date="2021" name="PeerJ">
        <title>Extensive microbial diversity within the chicken gut microbiome revealed by metagenomics and culture.</title>
        <authorList>
            <person name="Gilroy R."/>
            <person name="Ravi A."/>
            <person name="Getino M."/>
            <person name="Pursley I."/>
            <person name="Horton D.L."/>
            <person name="Alikhan N.F."/>
            <person name="Baker D."/>
            <person name="Gharbi K."/>
            <person name="Hall N."/>
            <person name="Watson M."/>
            <person name="Adriaenssens E.M."/>
            <person name="Foster-Nyarko E."/>
            <person name="Jarju S."/>
            <person name="Secka A."/>
            <person name="Antonio M."/>
            <person name="Oren A."/>
            <person name="Chaudhuri R.R."/>
            <person name="La Ragione R."/>
            <person name="Hildebrand F."/>
            <person name="Pallen M.J."/>
        </authorList>
    </citation>
    <scope>NUCLEOTIDE SEQUENCE</scope>
    <source>
        <strain evidence="2">1748</strain>
    </source>
</reference>
<evidence type="ECO:0000313" key="2">
    <source>
        <dbReference type="EMBL" id="MBO8414177.1"/>
    </source>
</evidence>
<comment type="subcellular location">
    <subcellularLocation>
        <location evidence="1">Cell envelope</location>
    </subcellularLocation>
</comment>
<dbReference type="InterPro" id="IPR053139">
    <property type="entry name" value="Surface_bspA-like"/>
</dbReference>
<protein>
    <submittedName>
        <fullName evidence="2">Leucine-rich repeat protein</fullName>
    </submittedName>
</protein>
<reference evidence="2" key="1">
    <citation type="submission" date="2020-10" db="EMBL/GenBank/DDBJ databases">
        <authorList>
            <person name="Gilroy R."/>
        </authorList>
    </citation>
    <scope>NUCLEOTIDE SEQUENCE</scope>
    <source>
        <strain evidence="2">1748</strain>
    </source>
</reference>
<proteinExistence type="predicted"/>
<dbReference type="InterPro" id="IPR013378">
    <property type="entry name" value="InlB-like_B-rpt"/>
</dbReference>
<accession>A0A9D9D9B2</accession>
<dbReference type="Pfam" id="PF13306">
    <property type="entry name" value="LRR_5"/>
    <property type="match status" value="3"/>
</dbReference>
<dbReference type="Gene3D" id="3.80.10.10">
    <property type="entry name" value="Ribonuclease Inhibitor"/>
    <property type="match status" value="3"/>
</dbReference>
<dbReference type="Gene3D" id="2.60.40.4270">
    <property type="entry name" value="Listeria-Bacteroides repeat domain"/>
    <property type="match status" value="3"/>
</dbReference>
<dbReference type="PANTHER" id="PTHR45661">
    <property type="entry name" value="SURFACE ANTIGEN"/>
    <property type="match status" value="1"/>
</dbReference>
<comment type="caution">
    <text evidence="2">The sequence shown here is derived from an EMBL/GenBank/DDBJ whole genome shotgun (WGS) entry which is preliminary data.</text>
</comment>
<dbReference type="EMBL" id="JADING010000049">
    <property type="protein sequence ID" value="MBO8414177.1"/>
    <property type="molecule type" value="Genomic_DNA"/>
</dbReference>
<dbReference type="AlphaFoldDB" id="A0A9D9D9B2"/>
<dbReference type="Pfam" id="PF09479">
    <property type="entry name" value="Flg_new"/>
    <property type="match status" value="4"/>
</dbReference>
<dbReference type="InterPro" id="IPR026906">
    <property type="entry name" value="LRR_5"/>
</dbReference>
<gene>
    <name evidence="2" type="ORF">IAC78_01670</name>
</gene>
<sequence>MVDKIETKGYETIDLPSAQNKENYDFKGWFLDKNIWSEELTRDYFLNKPLLEDLDCYAFYEKKSKPIVEKYTISFYVDNAIFSTIKTSGNEILTLPNAPQKENYSFKGWYFDNESFEDELTADFYQNTALKSDVNVYAYYELVNEEPKEFKVSFDSNGGSKVEDVVTSIIESEPYTTRYGYTFLGWYLEENFIIKVTFPFEVTKDQTLYAKWEENTYNVHFELNGGTGVTDLKTNKIEKEPLPTRDGYTFLGWYLEENFINKVTFPFEVTKDQTLYAKWEENIPASISFNVNEEGVLTSVEGISEINNEVVIPSRVNDIDVIEIGDKVFADNLFIKKLVIPESVKSLGNKMCYGAKNLEEVVLPNNITVIPDYAFENCSSLTNINIPTSLVQIRANAFSQTALKEFIAPESLKEIWLYAFKDAKELRNVELKNVTEIGDMVFENCEKLESIVIPETLEEIGTSVFGGCSSLQDIDLPNKPIALEHNTFYGSAYYEDKSNWENGVLYVDNYLLAINSDFLNLSEYKVKEGTIAIANNAFLNNARNLTKITLPEGLKLIGDKAFSSLYNLESVNIPSSVDTIGYNAFALTEIYNNSTNWSDNGLYIDGWLVNVRDTKISEFEVKEGTIGVSNGSDVSFIPSSARKITKLTLPESLRYIGKNSFKQLTLIKEISLGGSLEFIKEGAFAVCSSLEKVNLDECTNLALIGDQAFSQAKISEITIPESVLEMGELVFNQNRANLIVHCMVSEKPASWDSNWDFTYNEQYKITVEWKK</sequence>
<dbReference type="NCBIfam" id="TIGR02543">
    <property type="entry name" value="List_Bact_rpt"/>
    <property type="match status" value="2"/>
</dbReference>
<dbReference type="PANTHER" id="PTHR45661:SF3">
    <property type="entry name" value="IG-LIKE DOMAIN-CONTAINING PROTEIN"/>
    <property type="match status" value="1"/>
</dbReference>
<evidence type="ECO:0000256" key="1">
    <source>
        <dbReference type="ARBA" id="ARBA00004196"/>
    </source>
</evidence>
<organism evidence="2 3">
    <name type="scientific">Candidatus Scatoplasma merdavium</name>
    <dbReference type="NCBI Taxonomy" id="2840932"/>
    <lineage>
        <taxon>Bacteria</taxon>
        <taxon>Bacillati</taxon>
        <taxon>Bacillota</taxon>
        <taxon>Bacilli</taxon>
        <taxon>Bacillales</taxon>
        <taxon>Candidatus Scatoplasma</taxon>
    </lineage>
</organism>
<name>A0A9D9D9B2_9BACL</name>
<dbReference type="SUPFAM" id="SSF52058">
    <property type="entry name" value="L domain-like"/>
    <property type="match status" value="2"/>
</dbReference>